<dbReference type="PANTHER" id="PTHR30466:SF1">
    <property type="entry name" value="FMN REDUCTASE (NADH) RUTF"/>
    <property type="match status" value="1"/>
</dbReference>
<dbReference type="InterPro" id="IPR002563">
    <property type="entry name" value="Flavin_Rdtase-like_dom"/>
</dbReference>
<dbReference type="InterPro" id="IPR012349">
    <property type="entry name" value="Split_barrel_FMN-bd"/>
</dbReference>
<dbReference type="PANTHER" id="PTHR30466">
    <property type="entry name" value="FLAVIN REDUCTASE"/>
    <property type="match status" value="1"/>
</dbReference>
<dbReference type="Gene3D" id="2.30.110.10">
    <property type="entry name" value="Electron Transport, Fmn-binding Protein, Chain A"/>
    <property type="match status" value="1"/>
</dbReference>
<sequence length="177" mass="19553">MFGSLIVDIKHLRRVFGQFATGVTVIVGLDSRGEKSAFTATSFNTVSLEPPLAVFSVSKKGQICSHLLQCETFIVNVLAEHQADLSDLFGRLAAPEDRVQALHDMEHEWGARVPDALAAMRCVPFLTQDIGNHMLFVVRVVEAVFEEGHKPLVFFSSRYQAIQGLIVPECPDVEKIS</sequence>
<dbReference type="SMART" id="SM00903">
    <property type="entry name" value="Flavin_Reduct"/>
    <property type="match status" value="1"/>
</dbReference>
<keyword evidence="4" id="KW-1185">Reference proteome</keyword>
<dbReference type="SUPFAM" id="SSF50475">
    <property type="entry name" value="FMN-binding split barrel"/>
    <property type="match status" value="1"/>
</dbReference>
<dbReference type="GO" id="GO:0042602">
    <property type="term" value="F:riboflavin reductase (NADPH) activity"/>
    <property type="evidence" value="ECO:0007669"/>
    <property type="project" value="TreeGrafter"/>
</dbReference>
<feature type="domain" description="Flavin reductase like" evidence="2">
    <location>
        <begin position="16"/>
        <end position="161"/>
    </location>
</feature>
<dbReference type="Proteomes" id="UP000188937">
    <property type="component" value="Chromosome"/>
</dbReference>
<organism evidence="3 4">
    <name type="scientific">Acetobacter aceti</name>
    <dbReference type="NCBI Taxonomy" id="435"/>
    <lineage>
        <taxon>Bacteria</taxon>
        <taxon>Pseudomonadati</taxon>
        <taxon>Pseudomonadota</taxon>
        <taxon>Alphaproteobacteria</taxon>
        <taxon>Acetobacterales</taxon>
        <taxon>Acetobacteraceae</taxon>
        <taxon>Acetobacter</taxon>
        <taxon>Acetobacter subgen. Acetobacter</taxon>
    </lineage>
</organism>
<accession>A0A1U9KDI3</accession>
<proteinExistence type="predicted"/>
<name>A0A1U9KDI3_ACEAC</name>
<evidence type="ECO:0000256" key="1">
    <source>
        <dbReference type="ARBA" id="ARBA00023002"/>
    </source>
</evidence>
<reference evidence="3 4" key="1">
    <citation type="submission" date="2016-03" db="EMBL/GenBank/DDBJ databases">
        <title>Acetic acid bacteria sequencing.</title>
        <authorList>
            <person name="Brandt J."/>
            <person name="Jakob F."/>
            <person name="Vogel R.F."/>
        </authorList>
    </citation>
    <scope>NUCLEOTIDE SEQUENCE [LARGE SCALE GENOMIC DNA]</scope>
    <source>
        <strain evidence="3 4">TMW2.1153</strain>
    </source>
</reference>
<dbReference type="AlphaFoldDB" id="A0A1U9KDI3"/>
<dbReference type="EMBL" id="CP014692">
    <property type="protein sequence ID" value="AQS83842.1"/>
    <property type="molecule type" value="Genomic_DNA"/>
</dbReference>
<keyword evidence="1" id="KW-0560">Oxidoreductase</keyword>
<evidence type="ECO:0000259" key="2">
    <source>
        <dbReference type="SMART" id="SM00903"/>
    </source>
</evidence>
<dbReference type="GO" id="GO:0010181">
    <property type="term" value="F:FMN binding"/>
    <property type="evidence" value="ECO:0007669"/>
    <property type="project" value="InterPro"/>
</dbReference>
<dbReference type="KEGG" id="aace:A0U92_02575"/>
<gene>
    <name evidence="3" type="ORF">A0U92_02575</name>
</gene>
<evidence type="ECO:0000313" key="3">
    <source>
        <dbReference type="EMBL" id="AQS83842.1"/>
    </source>
</evidence>
<dbReference type="Pfam" id="PF01613">
    <property type="entry name" value="Flavin_Reduct"/>
    <property type="match status" value="1"/>
</dbReference>
<protein>
    <recommendedName>
        <fullName evidence="2">Flavin reductase like domain-containing protein</fullName>
    </recommendedName>
</protein>
<evidence type="ECO:0000313" key="4">
    <source>
        <dbReference type="Proteomes" id="UP000188937"/>
    </source>
</evidence>
<dbReference type="STRING" id="435.A0U92_02575"/>
<dbReference type="InterPro" id="IPR050268">
    <property type="entry name" value="NADH-dep_flavin_reductase"/>
</dbReference>